<evidence type="ECO:0000256" key="1">
    <source>
        <dbReference type="SAM" id="MobiDB-lite"/>
    </source>
</evidence>
<accession>A0A8S5PKI8</accession>
<protein>
    <submittedName>
        <fullName evidence="2">Uncharacterized protein</fullName>
    </submittedName>
</protein>
<organism evidence="2">
    <name type="scientific">Siphoviridae sp. ctOSJ35</name>
    <dbReference type="NCBI Taxonomy" id="2825479"/>
    <lineage>
        <taxon>Viruses</taxon>
        <taxon>Duplodnaviria</taxon>
        <taxon>Heunggongvirae</taxon>
        <taxon>Uroviricota</taxon>
        <taxon>Caudoviricetes</taxon>
    </lineage>
</organism>
<sequence length="222" mass="25781">MTLKTVIDKLKQLQNKLIDKEALDSWLFENINITNYISIGNKYAYIHKINKIFSEEIAEILNNKLDIELVFMRYDMHVLFDILLKYTDIEVAKEDKSPEYYDIMVETEFDRYLKLAIGNDCVKFMDAFEKASGINEINTMNIIKGAIDNNITQDKIDALDKVFKKLNTKKNKDFLEDVMAYSHPAVKELMDGMRKSAMEEANKKMKEKYSKPDGDSNGKTNS</sequence>
<name>A0A8S5PKI8_9CAUD</name>
<reference evidence="2" key="1">
    <citation type="journal article" date="2021" name="Proc. Natl. Acad. Sci. U.S.A.">
        <title>A Catalog of Tens of Thousands of Viruses from Human Metagenomes Reveals Hidden Associations with Chronic Diseases.</title>
        <authorList>
            <person name="Tisza M.J."/>
            <person name="Buck C.B."/>
        </authorList>
    </citation>
    <scope>NUCLEOTIDE SEQUENCE</scope>
    <source>
        <strain evidence="2">CtOSJ35</strain>
    </source>
</reference>
<dbReference type="EMBL" id="BK015447">
    <property type="protein sequence ID" value="DAE07264.1"/>
    <property type="molecule type" value="Genomic_DNA"/>
</dbReference>
<feature type="region of interest" description="Disordered" evidence="1">
    <location>
        <begin position="193"/>
        <end position="222"/>
    </location>
</feature>
<feature type="compositionally biased region" description="Basic and acidic residues" evidence="1">
    <location>
        <begin position="193"/>
        <end position="216"/>
    </location>
</feature>
<proteinExistence type="predicted"/>
<evidence type="ECO:0000313" key="2">
    <source>
        <dbReference type="EMBL" id="DAE07264.1"/>
    </source>
</evidence>